<feature type="region of interest" description="Disordered" evidence="1">
    <location>
        <begin position="79"/>
        <end position="214"/>
    </location>
</feature>
<keyword evidence="4" id="KW-1185">Reference proteome</keyword>
<organism evidence="3 4">
    <name type="scientific">Allomyces macrogynus (strain ATCC 38327)</name>
    <name type="common">Allomyces javanicus var. macrogynus</name>
    <dbReference type="NCBI Taxonomy" id="578462"/>
    <lineage>
        <taxon>Eukaryota</taxon>
        <taxon>Fungi</taxon>
        <taxon>Fungi incertae sedis</taxon>
        <taxon>Blastocladiomycota</taxon>
        <taxon>Blastocladiomycetes</taxon>
        <taxon>Blastocladiales</taxon>
        <taxon>Blastocladiaceae</taxon>
        <taxon>Allomyces</taxon>
    </lineage>
</organism>
<dbReference type="OrthoDB" id="10621046at2759"/>
<gene>
    <name evidence="3" type="ORF">AMAG_00945</name>
</gene>
<evidence type="ECO:0000313" key="4">
    <source>
        <dbReference type="Proteomes" id="UP000054350"/>
    </source>
</evidence>
<feature type="compositionally biased region" description="Polar residues" evidence="1">
    <location>
        <begin position="176"/>
        <end position="193"/>
    </location>
</feature>
<name>A0A0L0RXG4_ALLM3</name>
<reference evidence="4" key="2">
    <citation type="submission" date="2009-11" db="EMBL/GenBank/DDBJ databases">
        <title>The Genome Sequence of Allomyces macrogynus strain ATCC 38327.</title>
        <authorList>
            <consortium name="The Broad Institute Genome Sequencing Platform"/>
            <person name="Russ C."/>
            <person name="Cuomo C."/>
            <person name="Shea T."/>
            <person name="Young S.K."/>
            <person name="Zeng Q."/>
            <person name="Koehrsen M."/>
            <person name="Haas B."/>
            <person name="Borodovsky M."/>
            <person name="Guigo R."/>
            <person name="Alvarado L."/>
            <person name="Berlin A."/>
            <person name="Borenstein D."/>
            <person name="Chen Z."/>
            <person name="Engels R."/>
            <person name="Freedman E."/>
            <person name="Gellesch M."/>
            <person name="Goldberg J."/>
            <person name="Griggs A."/>
            <person name="Gujja S."/>
            <person name="Heiman D."/>
            <person name="Hepburn T."/>
            <person name="Howarth C."/>
            <person name="Jen D."/>
            <person name="Larson L."/>
            <person name="Lewis B."/>
            <person name="Mehta T."/>
            <person name="Park D."/>
            <person name="Pearson M."/>
            <person name="Roberts A."/>
            <person name="Saif S."/>
            <person name="Shenoy N."/>
            <person name="Sisk P."/>
            <person name="Stolte C."/>
            <person name="Sykes S."/>
            <person name="Walk T."/>
            <person name="White J."/>
            <person name="Yandava C."/>
            <person name="Burger G."/>
            <person name="Gray M.W."/>
            <person name="Holland P.W.H."/>
            <person name="King N."/>
            <person name="Lang F.B.F."/>
            <person name="Roger A.J."/>
            <person name="Ruiz-Trillo I."/>
            <person name="Lander E."/>
            <person name="Nusbaum C."/>
        </authorList>
    </citation>
    <scope>NUCLEOTIDE SEQUENCE [LARGE SCALE GENOMIC DNA]</scope>
    <source>
        <strain evidence="4">ATCC 38327</strain>
    </source>
</reference>
<feature type="signal peptide" evidence="2">
    <location>
        <begin position="1"/>
        <end position="25"/>
    </location>
</feature>
<dbReference type="AlphaFoldDB" id="A0A0L0RXG4"/>
<evidence type="ECO:0000313" key="3">
    <source>
        <dbReference type="EMBL" id="KNE55008.1"/>
    </source>
</evidence>
<sequence length="301" mass="33608">MKVSNTLLFATATASLAMIAAPADAFSFANIRLPPWLEEKYAHLKQPRSMTVKNIPVVKNTGASGRTIKEYAPRWFATGDAPSAVGSPTNAGTPGPSSPMTRPRRSGHRRRHPRQRNRVRRSSSPGRRRRRHRRPGQGHAHGHGPSQGRAHGHRHSRGHRRGHPHRRRPRPAHGKPTTSTPAQVPTSATTPITGSAAASHADMSPRSYDFQSMEPVRRGYPNRYVSDLARFEQIKARHNRMSTIKHAAKHSLADGYDYEPFDDEYDEGFSISEDAAFGDDDAWEDNYEGDFSVSEDAWEDE</sequence>
<dbReference type="Proteomes" id="UP000054350">
    <property type="component" value="Unassembled WGS sequence"/>
</dbReference>
<evidence type="ECO:0000256" key="1">
    <source>
        <dbReference type="SAM" id="MobiDB-lite"/>
    </source>
</evidence>
<accession>A0A0L0RXG4</accession>
<proteinExistence type="predicted"/>
<dbReference type="VEuPathDB" id="FungiDB:AMAG_00945"/>
<reference evidence="3 4" key="1">
    <citation type="submission" date="2009-11" db="EMBL/GenBank/DDBJ databases">
        <title>Annotation of Allomyces macrogynus ATCC 38327.</title>
        <authorList>
            <consortium name="The Broad Institute Genome Sequencing Platform"/>
            <person name="Russ C."/>
            <person name="Cuomo C."/>
            <person name="Burger G."/>
            <person name="Gray M.W."/>
            <person name="Holland P.W.H."/>
            <person name="King N."/>
            <person name="Lang F.B.F."/>
            <person name="Roger A.J."/>
            <person name="Ruiz-Trillo I."/>
            <person name="Young S.K."/>
            <person name="Zeng Q."/>
            <person name="Gargeya S."/>
            <person name="Fitzgerald M."/>
            <person name="Haas B."/>
            <person name="Abouelleil A."/>
            <person name="Alvarado L."/>
            <person name="Arachchi H.M."/>
            <person name="Berlin A."/>
            <person name="Chapman S.B."/>
            <person name="Gearin G."/>
            <person name="Goldberg J."/>
            <person name="Griggs A."/>
            <person name="Gujja S."/>
            <person name="Hansen M."/>
            <person name="Heiman D."/>
            <person name="Howarth C."/>
            <person name="Larimer J."/>
            <person name="Lui A."/>
            <person name="MacDonald P.J.P."/>
            <person name="McCowen C."/>
            <person name="Montmayeur A."/>
            <person name="Murphy C."/>
            <person name="Neiman D."/>
            <person name="Pearson M."/>
            <person name="Priest M."/>
            <person name="Roberts A."/>
            <person name="Saif S."/>
            <person name="Shea T."/>
            <person name="Sisk P."/>
            <person name="Stolte C."/>
            <person name="Sykes S."/>
            <person name="Wortman J."/>
            <person name="Nusbaum C."/>
            <person name="Birren B."/>
        </authorList>
    </citation>
    <scope>NUCLEOTIDE SEQUENCE [LARGE SCALE GENOMIC DNA]</scope>
    <source>
        <strain evidence="3 4">ATCC 38327</strain>
    </source>
</reference>
<dbReference type="EMBL" id="GG745328">
    <property type="protein sequence ID" value="KNE55008.1"/>
    <property type="molecule type" value="Genomic_DNA"/>
</dbReference>
<feature type="compositionally biased region" description="Basic residues" evidence="1">
    <location>
        <begin position="150"/>
        <end position="173"/>
    </location>
</feature>
<protein>
    <submittedName>
        <fullName evidence="3">Uncharacterized protein</fullName>
    </submittedName>
</protein>
<evidence type="ECO:0000256" key="2">
    <source>
        <dbReference type="SAM" id="SignalP"/>
    </source>
</evidence>
<feature type="chain" id="PRO_5005547725" evidence="2">
    <location>
        <begin position="26"/>
        <end position="301"/>
    </location>
</feature>
<keyword evidence="2" id="KW-0732">Signal</keyword>
<feature type="compositionally biased region" description="Basic residues" evidence="1">
    <location>
        <begin position="102"/>
        <end position="142"/>
    </location>
</feature>